<dbReference type="SUPFAM" id="SSF53098">
    <property type="entry name" value="Ribonuclease H-like"/>
    <property type="match status" value="1"/>
</dbReference>
<name>A0ABR0XWR8_REHGL</name>
<evidence type="ECO:0000313" key="2">
    <source>
        <dbReference type="EMBL" id="KAK6163516.1"/>
    </source>
</evidence>
<dbReference type="CDD" id="cd06222">
    <property type="entry name" value="RNase_H_like"/>
    <property type="match status" value="1"/>
</dbReference>
<proteinExistence type="predicted"/>
<sequence length="404" mass="45900">MRLKQEYKDDSSEMVNLQTKARVTTWCRPREGVFKINTDASVVKRGGSSVGVVVRTHSGEAIKVLSRKYQQEFAIDIMEAIACREGLILAKELQLQHIEVETDNQQVVQAFQRKDSNLSYLGRVVDDIRSLCSSFRSCNLRYIPRSANSMAHSFTMVYFKDISSSPDPQHLVILDDESHDIERGTILAVYDLLVGRYAKQWPKLTNRLHLREWSREIPPAMGSKSKMWALEATHHQLSDEPILLPTLGRNIIEGEAKWGDPIQFGGEFHYVKGYWEWTEDILSRCKNKLQAACIYDLVYVSLFTYDCNSNIVKALCEAWCPSTNTLLTSHGELFISLWDLHTLAGLPMTGFLYDEVVSSAKELTGVDEAGLRFLPHSCNRLLHAYHLLQGSAHGDHYSQVSIDD</sequence>
<protein>
    <recommendedName>
        <fullName evidence="1">RNase H type-1 domain-containing protein</fullName>
    </recommendedName>
</protein>
<dbReference type="EMBL" id="JABTTQ020000001">
    <property type="protein sequence ID" value="KAK6163516.1"/>
    <property type="molecule type" value="Genomic_DNA"/>
</dbReference>
<dbReference type="InterPro" id="IPR044730">
    <property type="entry name" value="RNase_H-like_dom_plant"/>
</dbReference>
<reference evidence="2 3" key="1">
    <citation type="journal article" date="2021" name="Comput. Struct. Biotechnol. J.">
        <title>De novo genome assembly of the potent medicinal plant Rehmannia glutinosa using nanopore technology.</title>
        <authorList>
            <person name="Ma L."/>
            <person name="Dong C."/>
            <person name="Song C."/>
            <person name="Wang X."/>
            <person name="Zheng X."/>
            <person name="Niu Y."/>
            <person name="Chen S."/>
            <person name="Feng W."/>
        </authorList>
    </citation>
    <scope>NUCLEOTIDE SEQUENCE [LARGE SCALE GENOMIC DNA]</scope>
    <source>
        <strain evidence="2">DH-2019</strain>
    </source>
</reference>
<dbReference type="Proteomes" id="UP001318860">
    <property type="component" value="Unassembled WGS sequence"/>
</dbReference>
<accession>A0ABR0XWR8</accession>
<evidence type="ECO:0000259" key="1">
    <source>
        <dbReference type="Pfam" id="PF13456"/>
    </source>
</evidence>
<dbReference type="InterPro" id="IPR036397">
    <property type="entry name" value="RNaseH_sf"/>
</dbReference>
<dbReference type="Gene3D" id="3.30.420.10">
    <property type="entry name" value="Ribonuclease H-like superfamily/Ribonuclease H"/>
    <property type="match status" value="1"/>
</dbReference>
<dbReference type="PANTHER" id="PTHR47723:SF24">
    <property type="entry name" value="RNASE H TYPE-1 DOMAIN-CONTAINING PROTEIN"/>
    <property type="match status" value="1"/>
</dbReference>
<dbReference type="InterPro" id="IPR002156">
    <property type="entry name" value="RNaseH_domain"/>
</dbReference>
<dbReference type="InterPro" id="IPR012337">
    <property type="entry name" value="RNaseH-like_sf"/>
</dbReference>
<feature type="domain" description="RNase H type-1" evidence="1">
    <location>
        <begin position="37"/>
        <end position="154"/>
    </location>
</feature>
<dbReference type="PANTHER" id="PTHR47723">
    <property type="entry name" value="OS05G0353850 PROTEIN"/>
    <property type="match status" value="1"/>
</dbReference>
<organism evidence="2 3">
    <name type="scientific">Rehmannia glutinosa</name>
    <name type="common">Chinese foxglove</name>
    <dbReference type="NCBI Taxonomy" id="99300"/>
    <lineage>
        <taxon>Eukaryota</taxon>
        <taxon>Viridiplantae</taxon>
        <taxon>Streptophyta</taxon>
        <taxon>Embryophyta</taxon>
        <taxon>Tracheophyta</taxon>
        <taxon>Spermatophyta</taxon>
        <taxon>Magnoliopsida</taxon>
        <taxon>eudicotyledons</taxon>
        <taxon>Gunneridae</taxon>
        <taxon>Pentapetalae</taxon>
        <taxon>asterids</taxon>
        <taxon>lamiids</taxon>
        <taxon>Lamiales</taxon>
        <taxon>Orobanchaceae</taxon>
        <taxon>Rehmannieae</taxon>
        <taxon>Rehmannia</taxon>
    </lineage>
</organism>
<keyword evidence="3" id="KW-1185">Reference proteome</keyword>
<gene>
    <name evidence="2" type="ORF">DH2020_000380</name>
</gene>
<dbReference type="InterPro" id="IPR053151">
    <property type="entry name" value="RNase_H-like"/>
</dbReference>
<evidence type="ECO:0000313" key="3">
    <source>
        <dbReference type="Proteomes" id="UP001318860"/>
    </source>
</evidence>
<dbReference type="Pfam" id="PF13456">
    <property type="entry name" value="RVT_3"/>
    <property type="match status" value="1"/>
</dbReference>
<comment type="caution">
    <text evidence="2">The sequence shown here is derived from an EMBL/GenBank/DDBJ whole genome shotgun (WGS) entry which is preliminary data.</text>
</comment>